<dbReference type="KEGG" id="peg:E5R92_07055"/>
<keyword evidence="3" id="KW-1185">Reference proteome</keyword>
<evidence type="ECO:0000256" key="1">
    <source>
        <dbReference type="PIRSR" id="PIRSR605502-1"/>
    </source>
</evidence>
<accession>A0A6H1Q3M9</accession>
<keyword evidence="2" id="KW-0378">Hydrolase</keyword>
<dbReference type="InterPro" id="IPR005502">
    <property type="entry name" value="Ribosyl_crysJ1"/>
</dbReference>
<protein>
    <submittedName>
        <fullName evidence="2">ADP-ribosylglycohydrolase family protein</fullName>
    </submittedName>
</protein>
<reference evidence="2 3" key="1">
    <citation type="journal article" date="2020" name="Nat. Microbiol.">
        <title>Lysogenic host-virus interactions in SAR11 marine bacteria.</title>
        <authorList>
            <person name="Morris R.M."/>
            <person name="Cain K.R."/>
            <person name="Hvorecny K.L."/>
            <person name="Kollman J.M."/>
        </authorList>
    </citation>
    <scope>NUCLEOTIDE SEQUENCE [LARGE SCALE GENOMIC DNA]</scope>
    <source>
        <strain evidence="2 3">NP1</strain>
    </source>
</reference>
<keyword evidence="1" id="KW-0479">Metal-binding</keyword>
<dbReference type="Pfam" id="PF03747">
    <property type="entry name" value="ADP_ribosyl_GH"/>
    <property type="match status" value="1"/>
</dbReference>
<dbReference type="GO" id="GO:0046872">
    <property type="term" value="F:metal ion binding"/>
    <property type="evidence" value="ECO:0007669"/>
    <property type="project" value="UniProtKB-KW"/>
</dbReference>
<dbReference type="Proteomes" id="UP000501094">
    <property type="component" value="Chromosome"/>
</dbReference>
<feature type="binding site" evidence="1">
    <location>
        <position position="280"/>
    </location>
    <ligand>
        <name>Mg(2+)</name>
        <dbReference type="ChEBI" id="CHEBI:18420"/>
        <label>1</label>
    </ligand>
</feature>
<organism evidence="2 3">
    <name type="scientific">Candidatus Pelagibacter giovannonii</name>
    <dbReference type="NCBI Taxonomy" id="2563896"/>
    <lineage>
        <taxon>Bacteria</taxon>
        <taxon>Pseudomonadati</taxon>
        <taxon>Pseudomonadota</taxon>
        <taxon>Alphaproteobacteria</taxon>
        <taxon>Candidatus Pelagibacterales</taxon>
        <taxon>Candidatus Pelagibacteraceae</taxon>
        <taxon>Candidatus Pelagibacter</taxon>
    </lineage>
</organism>
<gene>
    <name evidence="2" type="ORF">E5R92_07055</name>
</gene>
<evidence type="ECO:0000313" key="3">
    <source>
        <dbReference type="Proteomes" id="UP000501094"/>
    </source>
</evidence>
<evidence type="ECO:0000313" key="2">
    <source>
        <dbReference type="EMBL" id="QIZ21537.1"/>
    </source>
</evidence>
<name>A0A6H1Q3M9_9PROT</name>
<keyword evidence="1" id="KW-0460">Magnesium</keyword>
<dbReference type="RefSeq" id="WP_168607392.1">
    <property type="nucleotide sequence ID" value="NZ_CP038852.1"/>
</dbReference>
<dbReference type="Gene3D" id="1.10.4080.10">
    <property type="entry name" value="ADP-ribosylation/Crystallin J1"/>
    <property type="match status" value="1"/>
</dbReference>
<dbReference type="EMBL" id="CP038852">
    <property type="protein sequence ID" value="QIZ21537.1"/>
    <property type="molecule type" value="Genomic_DNA"/>
</dbReference>
<dbReference type="InterPro" id="IPR036705">
    <property type="entry name" value="Ribosyl_crysJ1_sf"/>
</dbReference>
<dbReference type="GO" id="GO:0016787">
    <property type="term" value="F:hydrolase activity"/>
    <property type="evidence" value="ECO:0007669"/>
    <property type="project" value="UniProtKB-KW"/>
</dbReference>
<dbReference type="AlphaFoldDB" id="A0A6H1Q3M9"/>
<proteinExistence type="predicted"/>
<dbReference type="SUPFAM" id="SSF101478">
    <property type="entry name" value="ADP-ribosylglycohydrolase"/>
    <property type="match status" value="1"/>
</dbReference>
<sequence length="317" mass="35979">MFDKLHIFLGATVADAAARPLHWVYDKKKLSSYIKGKKDIAFFKQNRSPFYSIKTGEVSGYNDVGQVMFKTLTKTTNHKEVIKLFKKNIVKNFGPGSKYWKNLSLRKKYKKIKWKTAMKGPWIHQNILETIKNIKLKKTITGGIKVNESDGYCASLPFYFSNNSDQKTKKIIRTVANGKISEQFAMAKLKIIELADKGDKDPISTFLRKNIKNKYFKNVIENIKKVKKIKSKPHNFVVKKFGKACSYPGTFNGSIHAIITSKNFKTAIIKTIKAGGCNCSRANFVGAYFAAYKGLKGIPQDWIKKTNPAKNILKLIT</sequence>
<comment type="cofactor">
    <cofactor evidence="1">
        <name>Mg(2+)</name>
        <dbReference type="ChEBI" id="CHEBI:18420"/>
    </cofactor>
    <text evidence="1">Binds 2 magnesium ions per subunit.</text>
</comment>